<evidence type="ECO:0000256" key="1">
    <source>
        <dbReference type="ARBA" id="ARBA00004123"/>
    </source>
</evidence>
<evidence type="ECO:0000313" key="12">
    <source>
        <dbReference type="EMBL" id="MPA52364.1"/>
    </source>
</evidence>
<keyword evidence="8" id="KW-0539">Nucleus</keyword>
<name>A0A5B7A7V6_DAVIN</name>
<dbReference type="GO" id="GO:0005634">
    <property type="term" value="C:nucleus"/>
    <property type="evidence" value="ECO:0007669"/>
    <property type="project" value="UniProtKB-SubCell"/>
</dbReference>
<evidence type="ECO:0000256" key="10">
    <source>
        <dbReference type="PROSITE-ProRule" id="PRU00470"/>
    </source>
</evidence>
<comment type="subcellular location">
    <subcellularLocation>
        <location evidence="1">Nucleus</location>
    </subcellularLocation>
</comment>
<keyword evidence="5" id="KW-0805">Transcription regulation</keyword>
<keyword evidence="12" id="KW-0808">Transferase</keyword>
<keyword evidence="7" id="KW-0804">Transcription</keyword>
<dbReference type="GO" id="GO:0008270">
    <property type="term" value="F:zinc ion binding"/>
    <property type="evidence" value="ECO:0007669"/>
    <property type="project" value="UniProtKB-KW"/>
</dbReference>
<dbReference type="AlphaFoldDB" id="A0A5B7A7V6"/>
<dbReference type="PANTHER" id="PTHR31251:SF74">
    <property type="entry name" value="SQUAMOSA PROMOTER-BINDING-LIKE PROTEIN 2"/>
    <property type="match status" value="1"/>
</dbReference>
<dbReference type="Pfam" id="PF03110">
    <property type="entry name" value="SBP"/>
    <property type="match status" value="1"/>
</dbReference>
<dbReference type="InterPro" id="IPR036893">
    <property type="entry name" value="SBP_sf"/>
</dbReference>
<dbReference type="InterPro" id="IPR004333">
    <property type="entry name" value="SBP_dom"/>
</dbReference>
<keyword evidence="2" id="KW-0479">Metal-binding</keyword>
<protein>
    <submittedName>
        <fullName evidence="12">Putative squamosa promoter-binding-like protein 3 isoform X1</fullName>
        <ecNumber evidence="12">2.7.10.1</ecNumber>
        <ecNumber evidence="12">2.7.11.1</ecNumber>
    </submittedName>
</protein>
<accession>A0A5B7A7V6</accession>
<evidence type="ECO:0000256" key="3">
    <source>
        <dbReference type="ARBA" id="ARBA00022771"/>
    </source>
</evidence>
<evidence type="ECO:0000256" key="8">
    <source>
        <dbReference type="ARBA" id="ARBA00023242"/>
    </source>
</evidence>
<dbReference type="SUPFAM" id="SSF103612">
    <property type="entry name" value="SBT domain"/>
    <property type="match status" value="1"/>
</dbReference>
<dbReference type="InterPro" id="IPR044817">
    <property type="entry name" value="SBP-like"/>
</dbReference>
<dbReference type="GO" id="GO:0004674">
    <property type="term" value="F:protein serine/threonine kinase activity"/>
    <property type="evidence" value="ECO:0007669"/>
    <property type="project" value="UniProtKB-EC"/>
</dbReference>
<proteinExistence type="predicted"/>
<dbReference type="EMBL" id="GHES01021805">
    <property type="protein sequence ID" value="MPA52364.1"/>
    <property type="molecule type" value="Transcribed_RNA"/>
</dbReference>
<gene>
    <name evidence="12" type="ORF">Din_021805</name>
</gene>
<evidence type="ECO:0000256" key="9">
    <source>
        <dbReference type="ARBA" id="ARBA00056472"/>
    </source>
</evidence>
<reference evidence="12" key="1">
    <citation type="submission" date="2019-08" db="EMBL/GenBank/DDBJ databases">
        <title>Reference gene set and small RNA set construction with multiple tissues from Davidia involucrata Baill.</title>
        <authorList>
            <person name="Yang H."/>
            <person name="Zhou C."/>
            <person name="Li G."/>
            <person name="Wang J."/>
            <person name="Gao P."/>
            <person name="Wang M."/>
            <person name="Wang R."/>
            <person name="Zhao Y."/>
        </authorList>
    </citation>
    <scope>NUCLEOTIDE SEQUENCE</scope>
    <source>
        <tissue evidence="12">Mixed with DoveR01_LX</tissue>
    </source>
</reference>
<dbReference type="GO" id="GO:0004714">
    <property type="term" value="F:transmembrane receptor protein tyrosine kinase activity"/>
    <property type="evidence" value="ECO:0007669"/>
    <property type="project" value="UniProtKB-EC"/>
</dbReference>
<keyword evidence="4" id="KW-0862">Zinc</keyword>
<dbReference type="EC" id="2.7.10.1" evidence="12"/>
<dbReference type="PANTHER" id="PTHR31251">
    <property type="entry name" value="SQUAMOSA PROMOTER-BINDING-LIKE PROTEIN 4"/>
    <property type="match status" value="1"/>
</dbReference>
<evidence type="ECO:0000256" key="2">
    <source>
        <dbReference type="ARBA" id="ARBA00022723"/>
    </source>
</evidence>
<evidence type="ECO:0000256" key="7">
    <source>
        <dbReference type="ARBA" id="ARBA00023163"/>
    </source>
</evidence>
<feature type="domain" description="SBP-type" evidence="11">
    <location>
        <begin position="180"/>
        <end position="257"/>
    </location>
</feature>
<comment type="function">
    <text evidence="9">Probable transcriptional factor. Binds to the promoter of the SQUAMOSA gene.</text>
</comment>
<organism evidence="12">
    <name type="scientific">Davidia involucrata</name>
    <name type="common">Dove tree</name>
    <dbReference type="NCBI Taxonomy" id="16924"/>
    <lineage>
        <taxon>Eukaryota</taxon>
        <taxon>Viridiplantae</taxon>
        <taxon>Streptophyta</taxon>
        <taxon>Embryophyta</taxon>
        <taxon>Tracheophyta</taxon>
        <taxon>Spermatophyta</taxon>
        <taxon>Magnoliopsida</taxon>
        <taxon>eudicotyledons</taxon>
        <taxon>Gunneridae</taxon>
        <taxon>Pentapetalae</taxon>
        <taxon>asterids</taxon>
        <taxon>Cornales</taxon>
        <taxon>Nyssaceae</taxon>
        <taxon>Davidia</taxon>
    </lineage>
</organism>
<keyword evidence="6" id="KW-0238">DNA-binding</keyword>
<dbReference type="FunFam" id="4.10.1100.10:FF:000001">
    <property type="entry name" value="Squamosa promoter-binding-like protein 14"/>
    <property type="match status" value="1"/>
</dbReference>
<dbReference type="GO" id="GO:0003677">
    <property type="term" value="F:DNA binding"/>
    <property type="evidence" value="ECO:0007669"/>
    <property type="project" value="UniProtKB-KW"/>
</dbReference>
<evidence type="ECO:0000256" key="4">
    <source>
        <dbReference type="ARBA" id="ARBA00022833"/>
    </source>
</evidence>
<evidence type="ECO:0000256" key="5">
    <source>
        <dbReference type="ARBA" id="ARBA00023015"/>
    </source>
</evidence>
<keyword evidence="3 10" id="KW-0863">Zinc-finger</keyword>
<evidence type="ECO:0000256" key="6">
    <source>
        <dbReference type="ARBA" id="ARBA00023125"/>
    </source>
</evidence>
<dbReference type="Gene3D" id="4.10.1100.10">
    <property type="entry name" value="Transcription factor, SBP-box domain"/>
    <property type="match status" value="1"/>
</dbReference>
<sequence>MSFASVMERNSEWEWERGRKRERENLALFNGKAIESSQWVQLSIHEIEDNRADNGSLYSSRGFGFSGSDLGHGFSSKSSISASADCSPKKGIKIFGTADDLPKDLGEKEEFAWGIDNGKFPTLGAFVRSGETMIGLKLGKRTFCEEMCSASTTKTTSFSVIPTSSATAKRTRASYQSMQTPRCQVDGCNLDLKSAKAYHRRHRICESHSKSPKVLVAGMERRFCQQCSRFHDLSEFDDKKRSCRRRLSHHNARRRRPQPEAIQFNSSRLSSSLYDGRQQTNFLLNRVPIPVSNTTWQSACGFKVARARDCLIGPANAVGNDRQPNLSSDKMPNAISMLHLDSDKILSFHGMMPRILNPGLEESAITSNLDVAPDLPRALSLLSVNSWGLNEPEPTSHEQLMHLNQTSVTQPMMNAESRSGALASSEYVLVDHPPSKSRVNSLDLHNTGSSQFQEFQLFKAPYESSCFYSNQIN</sequence>
<dbReference type="PROSITE" id="PS51141">
    <property type="entry name" value="ZF_SBP"/>
    <property type="match status" value="1"/>
</dbReference>
<dbReference type="EC" id="2.7.11.1" evidence="12"/>
<evidence type="ECO:0000259" key="11">
    <source>
        <dbReference type="PROSITE" id="PS51141"/>
    </source>
</evidence>